<dbReference type="RefSeq" id="WP_379873949.1">
    <property type="nucleotide sequence ID" value="NZ_JBHUIP010000001.1"/>
</dbReference>
<feature type="domain" description="VWFA" evidence="2">
    <location>
        <begin position="30"/>
        <end position="223"/>
    </location>
</feature>
<proteinExistence type="predicted"/>
<dbReference type="Pfam" id="PF06707">
    <property type="entry name" value="DUF1194"/>
    <property type="match status" value="1"/>
</dbReference>
<dbReference type="InterPro" id="IPR010607">
    <property type="entry name" value="DUF1194"/>
</dbReference>
<dbReference type="SUPFAM" id="SSF53300">
    <property type="entry name" value="vWA-like"/>
    <property type="match status" value="1"/>
</dbReference>
<comment type="caution">
    <text evidence="3">The sequence shown here is derived from an EMBL/GenBank/DDBJ whole genome shotgun (WGS) entry which is preliminary data.</text>
</comment>
<dbReference type="SMART" id="SM00327">
    <property type="entry name" value="VWA"/>
    <property type="match status" value="1"/>
</dbReference>
<dbReference type="InterPro" id="IPR036465">
    <property type="entry name" value="vWFA_dom_sf"/>
</dbReference>
<dbReference type="Gene3D" id="3.40.50.410">
    <property type="entry name" value="von Willebrand factor, type A domain"/>
    <property type="match status" value="1"/>
</dbReference>
<evidence type="ECO:0000256" key="1">
    <source>
        <dbReference type="SAM" id="SignalP"/>
    </source>
</evidence>
<evidence type="ECO:0000313" key="3">
    <source>
        <dbReference type="EMBL" id="MFD2261332.1"/>
    </source>
</evidence>
<gene>
    <name evidence="3" type="ORF">ACFSM5_00430</name>
</gene>
<sequence>MAGVVFKLVLACALLFTSGARAQGPDVDTALVLAIDSSSSVDANEFLLQMQGLAEAFRDPTVQAGALAGPKRKIAVALMEWSNPGWQRVNIPWRVLTSPDDLEQLAKDIENAPRLVDGGGTALGNAMEAAARLFRGNAPTATRRVIDVSGDGRSNMGRSVTGARDAITMLNVTINGLAIQNEEADLGSYFEESVIGGSGAFMIDAKDYEDFRRAIRAKLLRELEIPVAYLSVK</sequence>
<accession>A0ABW5DJR2</accession>
<feature type="chain" id="PRO_5047502519" evidence="1">
    <location>
        <begin position="23"/>
        <end position="233"/>
    </location>
</feature>
<reference evidence="4" key="1">
    <citation type="journal article" date="2019" name="Int. J. Syst. Evol. Microbiol.">
        <title>The Global Catalogue of Microorganisms (GCM) 10K type strain sequencing project: providing services to taxonomists for standard genome sequencing and annotation.</title>
        <authorList>
            <consortium name="The Broad Institute Genomics Platform"/>
            <consortium name="The Broad Institute Genome Sequencing Center for Infectious Disease"/>
            <person name="Wu L."/>
            <person name="Ma J."/>
        </authorList>
    </citation>
    <scope>NUCLEOTIDE SEQUENCE [LARGE SCALE GENOMIC DNA]</scope>
    <source>
        <strain evidence="4">CGMCC 1.19062</strain>
    </source>
</reference>
<name>A0ABW5DJR2_9PROT</name>
<dbReference type="PROSITE" id="PS50234">
    <property type="entry name" value="VWFA"/>
    <property type="match status" value="1"/>
</dbReference>
<dbReference type="InterPro" id="IPR002035">
    <property type="entry name" value="VWF_A"/>
</dbReference>
<dbReference type="CDD" id="cd00198">
    <property type="entry name" value="vWFA"/>
    <property type="match status" value="1"/>
</dbReference>
<dbReference type="EMBL" id="JBHUIP010000001">
    <property type="protein sequence ID" value="MFD2261332.1"/>
    <property type="molecule type" value="Genomic_DNA"/>
</dbReference>
<keyword evidence="4" id="KW-1185">Reference proteome</keyword>
<evidence type="ECO:0000259" key="2">
    <source>
        <dbReference type="PROSITE" id="PS50234"/>
    </source>
</evidence>
<evidence type="ECO:0000313" key="4">
    <source>
        <dbReference type="Proteomes" id="UP001597295"/>
    </source>
</evidence>
<dbReference type="Proteomes" id="UP001597295">
    <property type="component" value="Unassembled WGS sequence"/>
</dbReference>
<organism evidence="3 4">
    <name type="scientific">Lacibacterium aquatile</name>
    <dbReference type="NCBI Taxonomy" id="1168082"/>
    <lineage>
        <taxon>Bacteria</taxon>
        <taxon>Pseudomonadati</taxon>
        <taxon>Pseudomonadota</taxon>
        <taxon>Alphaproteobacteria</taxon>
        <taxon>Rhodospirillales</taxon>
        <taxon>Rhodospirillaceae</taxon>
    </lineage>
</organism>
<protein>
    <submittedName>
        <fullName evidence="3">DUF1194 domain-containing protein</fullName>
    </submittedName>
</protein>
<keyword evidence="1" id="KW-0732">Signal</keyword>
<feature type="signal peptide" evidence="1">
    <location>
        <begin position="1"/>
        <end position="22"/>
    </location>
</feature>